<organism evidence="3 4">
    <name type="scientific">Pelotomaculum isophthalicicum JI</name>
    <dbReference type="NCBI Taxonomy" id="947010"/>
    <lineage>
        <taxon>Bacteria</taxon>
        <taxon>Bacillati</taxon>
        <taxon>Bacillota</taxon>
        <taxon>Clostridia</taxon>
        <taxon>Eubacteriales</taxon>
        <taxon>Desulfotomaculaceae</taxon>
        <taxon>Pelotomaculum</taxon>
    </lineage>
</organism>
<name>A0A9X4JV86_9FIRM</name>
<dbReference type="RefSeq" id="WP_277443106.1">
    <property type="nucleotide sequence ID" value="NZ_JAKOAV010000007.1"/>
</dbReference>
<evidence type="ECO:0000313" key="3">
    <source>
        <dbReference type="EMBL" id="MDF9407856.1"/>
    </source>
</evidence>
<comment type="caution">
    <text evidence="3">The sequence shown here is derived from an EMBL/GenBank/DDBJ whole genome shotgun (WGS) entry which is preliminary data.</text>
</comment>
<dbReference type="PANTHER" id="PTHR43000">
    <property type="entry name" value="DTDP-D-GLUCOSE 4,6-DEHYDRATASE-RELATED"/>
    <property type="match status" value="1"/>
</dbReference>
<evidence type="ECO:0000259" key="2">
    <source>
        <dbReference type="Pfam" id="PF01370"/>
    </source>
</evidence>
<proteinExistence type="inferred from homology"/>
<keyword evidence="4" id="KW-1185">Reference proteome</keyword>
<gene>
    <name evidence="3" type="ORF">L7E55_05695</name>
</gene>
<evidence type="ECO:0000313" key="4">
    <source>
        <dbReference type="Proteomes" id="UP001154312"/>
    </source>
</evidence>
<reference evidence="3" key="1">
    <citation type="submission" date="2022-02" db="EMBL/GenBank/DDBJ databases">
        <authorList>
            <person name="Leng L."/>
        </authorList>
    </citation>
    <scope>NUCLEOTIDE SEQUENCE</scope>
    <source>
        <strain evidence="3">JI</strain>
    </source>
</reference>
<comment type="similarity">
    <text evidence="1">Belongs to the NAD(P)-dependent epimerase/dehydratase family.</text>
</comment>
<feature type="domain" description="NAD-dependent epimerase/dehydratase" evidence="2">
    <location>
        <begin position="8"/>
        <end position="238"/>
    </location>
</feature>
<evidence type="ECO:0000256" key="1">
    <source>
        <dbReference type="ARBA" id="ARBA00007637"/>
    </source>
</evidence>
<dbReference type="SUPFAM" id="SSF51735">
    <property type="entry name" value="NAD(P)-binding Rossmann-fold domains"/>
    <property type="match status" value="1"/>
</dbReference>
<dbReference type="EMBL" id="JAKOAV010000007">
    <property type="protein sequence ID" value="MDF9407856.1"/>
    <property type="molecule type" value="Genomic_DNA"/>
</dbReference>
<dbReference type="AlphaFoldDB" id="A0A9X4JV86"/>
<protein>
    <submittedName>
        <fullName evidence="3">NAD-dependent epimerase/dehydratase family protein</fullName>
    </submittedName>
</protein>
<dbReference type="Pfam" id="PF01370">
    <property type="entry name" value="Epimerase"/>
    <property type="match status" value="1"/>
</dbReference>
<dbReference type="Proteomes" id="UP001154312">
    <property type="component" value="Unassembled WGS sequence"/>
</dbReference>
<accession>A0A9X4JV86</accession>
<dbReference type="Gene3D" id="3.40.50.720">
    <property type="entry name" value="NAD(P)-binding Rossmann-like Domain"/>
    <property type="match status" value="1"/>
</dbReference>
<sequence length="313" mass="33586">MRLKGRKVLVTGGAGFLGSHLCEKLLAEGAEVHVLDVFTSGRAANLGALSGQINLVNGDIASADSVLKAVGNTDTIVHLAFPLALRERSIETPVITGILTGLLNLIKAALARDALLIYTSSIAVYGNGRYVPIDENHPLEPVLIHGAVKLAGENFCRTLAGSNGLRTVILRVADIYGPRNTRISVPIKFLLQAMANEPITVYGDGSDSRSYTFVADFTEAVVLSMIRPEATGDVFNVGSDECVSMCELASNIRGIVGSASPVLFQDSPAAGRRLFIDNRKSKEVLGFKPAFRIAEGLAITHRWLKDNPEYYHL</sequence>
<dbReference type="InterPro" id="IPR036291">
    <property type="entry name" value="NAD(P)-bd_dom_sf"/>
</dbReference>
<dbReference type="InterPro" id="IPR001509">
    <property type="entry name" value="Epimerase_deHydtase"/>
</dbReference>